<proteinExistence type="predicted"/>
<organism evidence="4 5">
    <name type="scientific">Cyclotella atomus</name>
    <dbReference type="NCBI Taxonomy" id="382360"/>
    <lineage>
        <taxon>Eukaryota</taxon>
        <taxon>Sar</taxon>
        <taxon>Stramenopiles</taxon>
        <taxon>Ochrophyta</taxon>
        <taxon>Bacillariophyta</taxon>
        <taxon>Coscinodiscophyceae</taxon>
        <taxon>Thalassiosirophycidae</taxon>
        <taxon>Stephanodiscales</taxon>
        <taxon>Stephanodiscaceae</taxon>
        <taxon>Cyclotella</taxon>
    </lineage>
</organism>
<feature type="chain" id="PRO_5044800393" evidence="3">
    <location>
        <begin position="16"/>
        <end position="685"/>
    </location>
</feature>
<evidence type="ECO:0000256" key="1">
    <source>
        <dbReference type="SAM" id="MobiDB-lite"/>
    </source>
</evidence>
<feature type="region of interest" description="Disordered" evidence="1">
    <location>
        <begin position="19"/>
        <end position="52"/>
    </location>
</feature>
<keyword evidence="2" id="KW-0472">Membrane</keyword>
<feature type="compositionally biased region" description="Basic and acidic residues" evidence="1">
    <location>
        <begin position="73"/>
        <end position="83"/>
    </location>
</feature>
<feature type="compositionally biased region" description="Polar residues" evidence="1">
    <location>
        <begin position="19"/>
        <end position="28"/>
    </location>
</feature>
<dbReference type="SUPFAM" id="SSF54427">
    <property type="entry name" value="NTF2-like"/>
    <property type="match status" value="1"/>
</dbReference>
<gene>
    <name evidence="4" type="ORF">ACHAWO_000785</name>
</gene>
<comment type="caution">
    <text evidence="4">The sequence shown here is derived from an EMBL/GenBank/DDBJ whole genome shotgun (WGS) entry which is preliminary data.</text>
</comment>
<dbReference type="AlphaFoldDB" id="A0ABD3P786"/>
<evidence type="ECO:0000313" key="4">
    <source>
        <dbReference type="EMBL" id="KAL3783664.1"/>
    </source>
</evidence>
<feature type="region of interest" description="Disordered" evidence="1">
    <location>
        <begin position="73"/>
        <end position="110"/>
    </location>
</feature>
<keyword evidence="5" id="KW-1185">Reference proteome</keyword>
<protein>
    <submittedName>
        <fullName evidence="4">Uncharacterized protein</fullName>
    </submittedName>
</protein>
<evidence type="ECO:0000256" key="2">
    <source>
        <dbReference type="SAM" id="Phobius"/>
    </source>
</evidence>
<feature type="transmembrane region" description="Helical" evidence="2">
    <location>
        <begin position="454"/>
        <end position="477"/>
    </location>
</feature>
<dbReference type="PANTHER" id="PTHR36367">
    <property type="entry name" value="TRANSMEMBRANE PROTEIN"/>
    <property type="match status" value="1"/>
</dbReference>
<keyword evidence="3" id="KW-0732">Signal</keyword>
<name>A0ABD3P786_9STRA</name>
<feature type="signal peptide" evidence="3">
    <location>
        <begin position="1"/>
        <end position="15"/>
    </location>
</feature>
<dbReference type="InterPro" id="IPR032710">
    <property type="entry name" value="NTF2-like_dom_sf"/>
</dbReference>
<reference evidence="4 5" key="1">
    <citation type="submission" date="2024-10" db="EMBL/GenBank/DDBJ databases">
        <title>Updated reference genomes for cyclostephanoid diatoms.</title>
        <authorList>
            <person name="Roberts W.R."/>
            <person name="Alverson A.J."/>
        </authorList>
    </citation>
    <scope>NUCLEOTIDE SEQUENCE [LARGE SCALE GENOMIC DNA]</scope>
    <source>
        <strain evidence="4 5">AJA010-31</strain>
    </source>
</reference>
<feature type="transmembrane region" description="Helical" evidence="2">
    <location>
        <begin position="515"/>
        <end position="534"/>
    </location>
</feature>
<dbReference type="EMBL" id="JALLPJ020000756">
    <property type="protein sequence ID" value="KAL3783664.1"/>
    <property type="molecule type" value="Genomic_DNA"/>
</dbReference>
<keyword evidence="2" id="KW-0812">Transmembrane</keyword>
<dbReference type="Gene3D" id="3.10.450.50">
    <property type="match status" value="1"/>
</dbReference>
<accession>A0ABD3P786</accession>
<dbReference type="Proteomes" id="UP001530400">
    <property type="component" value="Unassembled WGS sequence"/>
</dbReference>
<sequence>MKAALLSLAIQGTTALLTPRRPTSSLSANLRDYVGYPGDDNRPPPYIQRSSRNRGFEFNPYVENYERNYVTRDDKGGRYRDYDVNYDVNRSSRGPSYDNYRDVPLPRGRQRDAIDTRRERRGELVPIPPNRSAGQLARMYTDSGSNFNSLTAVERYFEAWNRRNVPLALSCFDDFVYYDDTQFSKPFEGKDKLANHLIYQVDCVPESWRFVLDGISVGPAVRRRGSLDDVRRRERRGFNNGRSFDGYRDAVYDNRSLPNLVNIAALWHVENNDGPLPYSRGCSFYMVNPNTDLIVEAYDFPEPAVIKPGSSGLKFLSIASKLMEEPVRFVPFIVWTTYIWIVFFSNGILPGKDIWHADARAWDEIRALSLNFFYVSPILGMKLSPSVHPCLEACFNTLIAWSFLFFGFLSDERTGIGSEYRDYEPFYEKISYQEEVLPDGRILIPPVSPTKRNLVSILPTVIGMQFLTSAFLLPYLFCRTSERSSLSPFDRPRSILTRPLYREEIDKSGSVVGEWRGLGIIGGFLGLLGVYWFFNGRIAEFGPPLWESPKRMQSFMKLLSIDRVGSTFIVDLVIYSFFQGWLVDDDWKRRGRSMDDERFLRNVAKFVPFWGLACYLTFRPKYPRRNELDVNEIDARGFLNRNNNFFGGDFGRSFNDFGRSFGRRDDDYYGSRRGDDFDGRGRRRR</sequence>
<evidence type="ECO:0000313" key="5">
    <source>
        <dbReference type="Proteomes" id="UP001530400"/>
    </source>
</evidence>
<evidence type="ECO:0000256" key="3">
    <source>
        <dbReference type="SAM" id="SignalP"/>
    </source>
</evidence>
<feature type="transmembrane region" description="Helical" evidence="2">
    <location>
        <begin position="555"/>
        <end position="578"/>
    </location>
</feature>
<dbReference type="PANTHER" id="PTHR36367:SF2">
    <property type="entry name" value="TRANSMEMBRANE PROTEIN"/>
    <property type="match status" value="1"/>
</dbReference>
<keyword evidence="2" id="KW-1133">Transmembrane helix</keyword>